<evidence type="ECO:0000256" key="1">
    <source>
        <dbReference type="ARBA" id="ARBA00005854"/>
    </source>
</evidence>
<comment type="similarity">
    <text evidence="1 4">Belongs to the D-isomer specific 2-hydroxyacid dehydrogenase family.</text>
</comment>
<dbReference type="InterPro" id="IPR036291">
    <property type="entry name" value="NAD(P)-bd_dom_sf"/>
</dbReference>
<comment type="caution">
    <text evidence="7">The sequence shown here is derived from an EMBL/GenBank/DDBJ whole genome shotgun (WGS) entry which is preliminary data.</text>
</comment>
<evidence type="ECO:0000256" key="3">
    <source>
        <dbReference type="ARBA" id="ARBA00023027"/>
    </source>
</evidence>
<accession>A0ABN2THV4</accession>
<evidence type="ECO:0000256" key="2">
    <source>
        <dbReference type="ARBA" id="ARBA00023002"/>
    </source>
</evidence>
<dbReference type="PROSITE" id="PS00671">
    <property type="entry name" value="D_2_HYDROXYACID_DH_3"/>
    <property type="match status" value="1"/>
</dbReference>
<keyword evidence="2 4" id="KW-0560">Oxidoreductase</keyword>
<name>A0ABN2THV4_9MICO</name>
<dbReference type="InterPro" id="IPR029753">
    <property type="entry name" value="D-isomer_DH_CS"/>
</dbReference>
<evidence type="ECO:0000313" key="7">
    <source>
        <dbReference type="EMBL" id="GAA2009622.1"/>
    </source>
</evidence>
<dbReference type="Gene3D" id="3.40.50.720">
    <property type="entry name" value="NAD(P)-binding Rossmann-like Domain"/>
    <property type="match status" value="2"/>
</dbReference>
<dbReference type="Pfam" id="PF02826">
    <property type="entry name" value="2-Hacid_dh_C"/>
    <property type="match status" value="1"/>
</dbReference>
<dbReference type="Proteomes" id="UP001500755">
    <property type="component" value="Unassembled WGS sequence"/>
</dbReference>
<dbReference type="InterPro" id="IPR050223">
    <property type="entry name" value="D-isomer_2-hydroxyacid_DH"/>
</dbReference>
<reference evidence="7 8" key="1">
    <citation type="journal article" date="2019" name="Int. J. Syst. Evol. Microbiol.">
        <title>The Global Catalogue of Microorganisms (GCM) 10K type strain sequencing project: providing services to taxonomists for standard genome sequencing and annotation.</title>
        <authorList>
            <consortium name="The Broad Institute Genomics Platform"/>
            <consortium name="The Broad Institute Genome Sequencing Center for Infectious Disease"/>
            <person name="Wu L."/>
            <person name="Ma J."/>
        </authorList>
    </citation>
    <scope>NUCLEOTIDE SEQUENCE [LARGE SCALE GENOMIC DNA]</scope>
    <source>
        <strain evidence="7 8">JCM 14546</strain>
    </source>
</reference>
<dbReference type="SUPFAM" id="SSF51735">
    <property type="entry name" value="NAD(P)-binding Rossmann-fold domains"/>
    <property type="match status" value="1"/>
</dbReference>
<dbReference type="InterPro" id="IPR006140">
    <property type="entry name" value="D-isomer_DH_NAD-bd"/>
</dbReference>
<protein>
    <submittedName>
        <fullName evidence="7">Hydroxyacid dehydrogenase</fullName>
    </submittedName>
</protein>
<organism evidence="7 8">
    <name type="scientific">Brevibacterium samyangense</name>
    <dbReference type="NCBI Taxonomy" id="366888"/>
    <lineage>
        <taxon>Bacteria</taxon>
        <taxon>Bacillati</taxon>
        <taxon>Actinomycetota</taxon>
        <taxon>Actinomycetes</taxon>
        <taxon>Micrococcales</taxon>
        <taxon>Brevibacteriaceae</taxon>
        <taxon>Brevibacterium</taxon>
    </lineage>
</organism>
<sequence length="358" mass="37101">MHTRPVVYVPEDIGPDAIEALSADCTVVVGYGPEAVPFDEAAPTLEAVVLLGFPFPAGRIAACPRLRVIARAGVGYDAVDVEAATARGIPVTNTPGANASSVAEVTIGLLISCFHRIPELAPVTDKRASRAYPGKELRDAVLAVVGAGDIGCEVARMAAALGMRPVLAVAPGSSEARIGRIRERASALGAEVMDLAEAAEICDALSVHTPLTPQTHHLVDADLLSRMKPDAVVLNTARGGVVDDAALFTAVQEGRLGGAGLDCTEVEPVPADHELRTLPNIVVLPHVGSLTHQTRRRVGLSAAWAVLDALAGREPEHVVNREALGADQAPLASGYGRVTAFAESRPQGNPAVTPTVNV</sequence>
<feature type="domain" description="D-isomer specific 2-hydroxyacid dehydrogenase NAD-binding" evidence="6">
    <location>
        <begin position="108"/>
        <end position="288"/>
    </location>
</feature>
<gene>
    <name evidence="7" type="ORF">GCM10009755_20580</name>
</gene>
<evidence type="ECO:0000256" key="4">
    <source>
        <dbReference type="RuleBase" id="RU003719"/>
    </source>
</evidence>
<evidence type="ECO:0000313" key="8">
    <source>
        <dbReference type="Proteomes" id="UP001500755"/>
    </source>
</evidence>
<evidence type="ECO:0000259" key="5">
    <source>
        <dbReference type="Pfam" id="PF00389"/>
    </source>
</evidence>
<dbReference type="PANTHER" id="PTHR10996">
    <property type="entry name" value="2-HYDROXYACID DEHYDROGENASE-RELATED"/>
    <property type="match status" value="1"/>
</dbReference>
<keyword evidence="8" id="KW-1185">Reference proteome</keyword>
<dbReference type="PANTHER" id="PTHR10996:SF178">
    <property type="entry name" value="2-HYDROXYACID DEHYDROGENASE YGL185C-RELATED"/>
    <property type="match status" value="1"/>
</dbReference>
<dbReference type="SUPFAM" id="SSF52283">
    <property type="entry name" value="Formate/glycerate dehydrogenase catalytic domain-like"/>
    <property type="match status" value="1"/>
</dbReference>
<dbReference type="Pfam" id="PF00389">
    <property type="entry name" value="2-Hacid_dh"/>
    <property type="match status" value="1"/>
</dbReference>
<dbReference type="InterPro" id="IPR006139">
    <property type="entry name" value="D-isomer_2_OHA_DH_cat_dom"/>
</dbReference>
<proteinExistence type="inferred from homology"/>
<dbReference type="EMBL" id="BAAANO010000018">
    <property type="protein sequence ID" value="GAA2009622.1"/>
    <property type="molecule type" value="Genomic_DNA"/>
</dbReference>
<dbReference type="RefSeq" id="WP_344309393.1">
    <property type="nucleotide sequence ID" value="NZ_BAAANO010000018.1"/>
</dbReference>
<keyword evidence="3" id="KW-0520">NAD</keyword>
<evidence type="ECO:0000259" key="6">
    <source>
        <dbReference type="Pfam" id="PF02826"/>
    </source>
</evidence>
<feature type="domain" description="D-isomer specific 2-hydroxyacid dehydrogenase catalytic" evidence="5">
    <location>
        <begin position="11"/>
        <end position="320"/>
    </location>
</feature>